<keyword evidence="2" id="KW-1185">Reference proteome</keyword>
<dbReference type="EMBL" id="QRBI01000097">
    <property type="protein sequence ID" value="RMC18199.1"/>
    <property type="molecule type" value="Genomic_DNA"/>
</dbReference>
<organism evidence="1 2">
    <name type="scientific">Hirundo rustica rustica</name>
    <dbReference type="NCBI Taxonomy" id="333673"/>
    <lineage>
        <taxon>Eukaryota</taxon>
        <taxon>Metazoa</taxon>
        <taxon>Chordata</taxon>
        <taxon>Craniata</taxon>
        <taxon>Vertebrata</taxon>
        <taxon>Euteleostomi</taxon>
        <taxon>Archelosauria</taxon>
        <taxon>Archosauria</taxon>
        <taxon>Dinosauria</taxon>
        <taxon>Saurischia</taxon>
        <taxon>Theropoda</taxon>
        <taxon>Coelurosauria</taxon>
        <taxon>Aves</taxon>
        <taxon>Neognathae</taxon>
        <taxon>Neoaves</taxon>
        <taxon>Telluraves</taxon>
        <taxon>Australaves</taxon>
        <taxon>Passeriformes</taxon>
        <taxon>Sylvioidea</taxon>
        <taxon>Hirundinidae</taxon>
        <taxon>Hirundo</taxon>
    </lineage>
</organism>
<evidence type="ECO:0008006" key="3">
    <source>
        <dbReference type="Google" id="ProtNLM"/>
    </source>
</evidence>
<dbReference type="Proteomes" id="UP000269221">
    <property type="component" value="Unassembled WGS sequence"/>
</dbReference>
<sequence>MCCTLQPGTMACPGAFGRRCLGRPGVSHWGSGAEATKANYTPTEKEILAAYEGLQAALEVIGTEMRLLFAP</sequence>
<proteinExistence type="predicted"/>
<name>A0A3M0KY20_HIRRU</name>
<dbReference type="AlphaFoldDB" id="A0A3M0KY20"/>
<reference evidence="1 2" key="1">
    <citation type="submission" date="2018-07" db="EMBL/GenBank/DDBJ databases">
        <title>A high quality draft genome assembly of the barn swallow (H. rustica rustica).</title>
        <authorList>
            <person name="Formenti G."/>
            <person name="Chiara M."/>
            <person name="Poveda L."/>
            <person name="Francoijs K.-J."/>
            <person name="Bonisoli-Alquati A."/>
            <person name="Canova L."/>
            <person name="Gianfranceschi L."/>
            <person name="Horner D.S."/>
            <person name="Saino N."/>
        </authorList>
    </citation>
    <scope>NUCLEOTIDE SEQUENCE [LARGE SCALE GENOMIC DNA]</scope>
    <source>
        <strain evidence="1">Chelidonia</strain>
        <tissue evidence="1">Blood</tissue>
    </source>
</reference>
<evidence type="ECO:0000313" key="1">
    <source>
        <dbReference type="EMBL" id="RMC18199.1"/>
    </source>
</evidence>
<gene>
    <name evidence="1" type="ORF">DUI87_05080</name>
</gene>
<evidence type="ECO:0000313" key="2">
    <source>
        <dbReference type="Proteomes" id="UP000269221"/>
    </source>
</evidence>
<accession>A0A3M0KY20</accession>
<comment type="caution">
    <text evidence="1">The sequence shown here is derived from an EMBL/GenBank/DDBJ whole genome shotgun (WGS) entry which is preliminary data.</text>
</comment>
<protein>
    <recommendedName>
        <fullName evidence="3">Reverse transcriptase/retrotransposon-derived protein RNase H-like domain-containing protein</fullName>
    </recommendedName>
</protein>